<dbReference type="FunFam" id="3.10.20.370:FF:000001">
    <property type="entry name" value="Retrovirus-related Pol polyprotein from transposon 17.6-like protein"/>
    <property type="match status" value="1"/>
</dbReference>
<evidence type="ECO:0000256" key="4">
    <source>
        <dbReference type="ARBA" id="ARBA00022722"/>
    </source>
</evidence>
<dbReference type="PROSITE" id="PS00141">
    <property type="entry name" value="ASP_PROTEASE"/>
    <property type="match status" value="1"/>
</dbReference>
<dbReference type="GO" id="GO:0003964">
    <property type="term" value="F:RNA-directed DNA polymerase activity"/>
    <property type="evidence" value="ECO:0007669"/>
    <property type="project" value="UniProtKB-KW"/>
</dbReference>
<dbReference type="InterPro" id="IPR001584">
    <property type="entry name" value="Integrase_cat-core"/>
</dbReference>
<dbReference type="FunFam" id="3.30.70.270:FF:000020">
    <property type="entry name" value="Transposon Tf2-6 polyprotein-like Protein"/>
    <property type="match status" value="1"/>
</dbReference>
<feature type="region of interest" description="Disordered" evidence="8">
    <location>
        <begin position="1181"/>
        <end position="1233"/>
    </location>
</feature>
<evidence type="ECO:0000313" key="11">
    <source>
        <dbReference type="EMBL" id="CAB0009067.1"/>
    </source>
</evidence>
<feature type="compositionally biased region" description="Basic and acidic residues" evidence="8">
    <location>
        <begin position="134"/>
        <end position="146"/>
    </location>
</feature>
<keyword evidence="4" id="KW-0540">Nuclease</keyword>
<feature type="compositionally biased region" description="Polar residues" evidence="8">
    <location>
        <begin position="1195"/>
        <end position="1210"/>
    </location>
</feature>
<gene>
    <name evidence="11" type="ORF">NTEN_LOCUS14248</name>
</gene>
<protein>
    <recommendedName>
        <fullName evidence="1">RNA-directed DNA polymerase</fullName>
        <ecNumber evidence="1">2.7.7.49</ecNumber>
    </recommendedName>
</protein>
<evidence type="ECO:0000259" key="9">
    <source>
        <dbReference type="PROSITE" id="PS50878"/>
    </source>
</evidence>
<sequence length="1272" mass="144779">MAYRPVSPNPPRQNLSPQPWQPRSGYHPPRRAPNNNYAWNNQNRQNQSSNSPVPKPQRQSSFRANNPNWTTKFKKETVNFAQPQYPMAPPPWSYYNYAMYPFPCPPPPTAQEQKTQKTEEKDGKSNKTNQKKLVSRDFDTPDDTSHHRSSIFKILTKKPAEASNQLKIYLHKQPFSALADTGASISCISEAVFKKILHYGKKINISNCNVDILVANSSRSRVTQVVKLPITIAKFNWYFSFYVVPTLPVDCVLGYNFMKSSRMTLNPSENCFSFNFTKNNFRLYSKPNLPTNFHLAADNEIDKHSILQDLKIEFPSVLTDELGCTDRMTYSITLKKDADFKPCRTVYQLSPPKTTAMKEILDTLLSNGTIEKIQSPIASPCFLVDKKSNDGTKKYRLVVDYRALNKEIEYFQYPLPTVESAFMYLNGARFFTCLDLNQAFHQIPLDRASQRLTAFQTPFGCYCYKRLPFGVAVGSQALSCLMDEVLGDLKYTFVFNFQDDVFIYSETLADHLQHIRIVLTRLQEAKLTVNLTKASIARSSIDFLGHTIRHNKITMNPDRVKHLLAIPKPSSPKEISQFLGAVNFFAKFFPDLATVVEPLNSLRGSKSALIWNDQCDSAWHNVRQLIASAPILKTPDFSEKFCLFTDASTVGLGVCLGQSVDNKIYPVAFASRKLKPAERNYSAYELEMLAVIFGVTKFRVYLETTKFDLFTDHKALTTLTKVKQEKGRLIRWQLLLMPFRYEAHHISGSNNGFADYLSRFPTEDADPEIPATVHLAVTIPEIFKDITEEQRKDPQLQAIINQLQSGSKPELYKLVGQKLVYERPPGVLKLAVPAHMKDFIYEYFHTSLYGCHQGVNRTVAKIKALFHWPALEQFVRQKIQNCLPCQRSKPDQSGAKGHLSSFLTSKPNEKLFIDVAGPLPMSDGYHFVFIAVDAFSRFVFLIPLRKATSETVIKSLQNHIFNNFGLWNSVCSDNDTIFTSKRFTTFLFSHGIHHQRLIRHYPNPNLAERQIKNMKSAIIAFHAEDQTKWSQDLPFIQAALNSALVSSTGFTPARIFLGRELLTPLHLRWDESNQSSDASIPPPADLWKVVYENLVRAHRKMQRDYNSKHKNMQFSVGDLVLLKTYILSNKLKHVSTKLSFRYSDPYEITKIKSPVTYELKNVANPEDLKLAHYSLPELSATAQLGERKSRRKKSSVGTPRSPYSTVQPQRLRQRRSFSLPTRPSSATSSASYSTSRTTLKSIQLTACFATFTGIRAYAGRRSLPQDAKVTSA</sequence>
<dbReference type="SUPFAM" id="SSF50630">
    <property type="entry name" value="Acid proteases"/>
    <property type="match status" value="1"/>
</dbReference>
<keyword evidence="6" id="KW-0378">Hydrolase</keyword>
<dbReference type="InterPro" id="IPR000477">
    <property type="entry name" value="RT_dom"/>
</dbReference>
<dbReference type="PROSITE" id="PS50994">
    <property type="entry name" value="INTEGRASE"/>
    <property type="match status" value="1"/>
</dbReference>
<dbReference type="Gene3D" id="3.10.20.370">
    <property type="match status" value="1"/>
</dbReference>
<evidence type="ECO:0000256" key="7">
    <source>
        <dbReference type="ARBA" id="ARBA00022918"/>
    </source>
</evidence>
<keyword evidence="7" id="KW-0695">RNA-directed DNA polymerase</keyword>
<dbReference type="EMBL" id="CADCXU010021432">
    <property type="protein sequence ID" value="CAB0009067.1"/>
    <property type="molecule type" value="Genomic_DNA"/>
</dbReference>
<dbReference type="InterPro" id="IPR043128">
    <property type="entry name" value="Rev_trsase/Diguanyl_cyclase"/>
</dbReference>
<dbReference type="InterPro" id="IPR021109">
    <property type="entry name" value="Peptidase_aspartic_dom_sf"/>
</dbReference>
<dbReference type="CDD" id="cd00303">
    <property type="entry name" value="retropepsin_like"/>
    <property type="match status" value="1"/>
</dbReference>
<dbReference type="Pfam" id="PF17921">
    <property type="entry name" value="Integrase_H2C2"/>
    <property type="match status" value="1"/>
</dbReference>
<evidence type="ECO:0000259" key="10">
    <source>
        <dbReference type="PROSITE" id="PS50994"/>
    </source>
</evidence>
<name>A0A6H5H129_9HEMI</name>
<dbReference type="Pfam" id="PF17917">
    <property type="entry name" value="RT_RNaseH"/>
    <property type="match status" value="1"/>
</dbReference>
<accession>A0A6H5H129</accession>
<dbReference type="Pfam" id="PF00077">
    <property type="entry name" value="RVP"/>
    <property type="match status" value="1"/>
</dbReference>
<keyword evidence="5" id="KW-0255">Endonuclease</keyword>
<dbReference type="Pfam" id="PF00078">
    <property type="entry name" value="RVT_1"/>
    <property type="match status" value="1"/>
</dbReference>
<evidence type="ECO:0000256" key="8">
    <source>
        <dbReference type="SAM" id="MobiDB-lite"/>
    </source>
</evidence>
<dbReference type="GO" id="GO:0003676">
    <property type="term" value="F:nucleic acid binding"/>
    <property type="evidence" value="ECO:0007669"/>
    <property type="project" value="InterPro"/>
</dbReference>
<dbReference type="SUPFAM" id="SSF53098">
    <property type="entry name" value="Ribonuclease H-like"/>
    <property type="match status" value="1"/>
</dbReference>
<feature type="domain" description="Integrase catalytic" evidence="10">
    <location>
        <begin position="903"/>
        <end position="1060"/>
    </location>
</feature>
<dbReference type="Pfam" id="PF00665">
    <property type="entry name" value="rve"/>
    <property type="match status" value="1"/>
</dbReference>
<dbReference type="OrthoDB" id="6625515at2759"/>
<organism evidence="11 12">
    <name type="scientific">Nesidiocoris tenuis</name>
    <dbReference type="NCBI Taxonomy" id="355587"/>
    <lineage>
        <taxon>Eukaryota</taxon>
        <taxon>Metazoa</taxon>
        <taxon>Ecdysozoa</taxon>
        <taxon>Arthropoda</taxon>
        <taxon>Hexapoda</taxon>
        <taxon>Insecta</taxon>
        <taxon>Pterygota</taxon>
        <taxon>Neoptera</taxon>
        <taxon>Paraneoptera</taxon>
        <taxon>Hemiptera</taxon>
        <taxon>Heteroptera</taxon>
        <taxon>Panheteroptera</taxon>
        <taxon>Cimicomorpha</taxon>
        <taxon>Miridae</taxon>
        <taxon>Dicyphina</taxon>
        <taxon>Nesidiocoris</taxon>
    </lineage>
</organism>
<dbReference type="InterPro" id="IPR041373">
    <property type="entry name" value="RT_RNaseH"/>
</dbReference>
<dbReference type="Gene3D" id="3.30.420.10">
    <property type="entry name" value="Ribonuclease H-like superfamily/Ribonuclease H"/>
    <property type="match status" value="1"/>
</dbReference>
<dbReference type="Gene3D" id="3.10.10.10">
    <property type="entry name" value="HIV Type 1 Reverse Transcriptase, subunit A, domain 1"/>
    <property type="match status" value="1"/>
</dbReference>
<evidence type="ECO:0000256" key="2">
    <source>
        <dbReference type="ARBA" id="ARBA00022679"/>
    </source>
</evidence>
<dbReference type="GO" id="GO:0006508">
    <property type="term" value="P:proteolysis"/>
    <property type="evidence" value="ECO:0007669"/>
    <property type="project" value="InterPro"/>
</dbReference>
<evidence type="ECO:0000256" key="5">
    <source>
        <dbReference type="ARBA" id="ARBA00022759"/>
    </source>
</evidence>
<evidence type="ECO:0000313" key="12">
    <source>
        <dbReference type="Proteomes" id="UP000479000"/>
    </source>
</evidence>
<dbReference type="GO" id="GO:0042575">
    <property type="term" value="C:DNA polymerase complex"/>
    <property type="evidence" value="ECO:0007669"/>
    <property type="project" value="UniProtKB-ARBA"/>
</dbReference>
<feature type="compositionally biased region" description="Polar residues" evidence="8">
    <location>
        <begin position="57"/>
        <end position="68"/>
    </location>
</feature>
<dbReference type="EC" id="2.7.7.49" evidence="1"/>
<feature type="domain" description="Reverse transcriptase" evidence="9">
    <location>
        <begin position="365"/>
        <end position="548"/>
    </location>
</feature>
<dbReference type="InterPro" id="IPR050951">
    <property type="entry name" value="Retrovirus_Pol_polyprotein"/>
</dbReference>
<dbReference type="PROSITE" id="PS50878">
    <property type="entry name" value="RT_POL"/>
    <property type="match status" value="1"/>
</dbReference>
<feature type="region of interest" description="Disordered" evidence="8">
    <location>
        <begin position="106"/>
        <end position="146"/>
    </location>
</feature>
<evidence type="ECO:0000256" key="1">
    <source>
        <dbReference type="ARBA" id="ARBA00012493"/>
    </source>
</evidence>
<dbReference type="InterPro" id="IPR018061">
    <property type="entry name" value="Retropepsins"/>
</dbReference>
<dbReference type="Proteomes" id="UP000479000">
    <property type="component" value="Unassembled WGS sequence"/>
</dbReference>
<keyword evidence="2" id="KW-0808">Transferase</keyword>
<reference evidence="11 12" key="1">
    <citation type="submission" date="2020-02" db="EMBL/GenBank/DDBJ databases">
        <authorList>
            <person name="Ferguson B K."/>
        </authorList>
    </citation>
    <scope>NUCLEOTIDE SEQUENCE [LARGE SCALE GENOMIC DNA]</scope>
</reference>
<dbReference type="CDD" id="cd09274">
    <property type="entry name" value="RNase_HI_RT_Ty3"/>
    <property type="match status" value="1"/>
</dbReference>
<evidence type="ECO:0000256" key="3">
    <source>
        <dbReference type="ARBA" id="ARBA00022695"/>
    </source>
</evidence>
<proteinExistence type="predicted"/>
<dbReference type="Gene3D" id="2.40.70.10">
    <property type="entry name" value="Acid Proteases"/>
    <property type="match status" value="1"/>
</dbReference>
<dbReference type="SUPFAM" id="SSF56672">
    <property type="entry name" value="DNA/RNA polymerases"/>
    <property type="match status" value="1"/>
</dbReference>
<keyword evidence="3" id="KW-0548">Nucleotidyltransferase</keyword>
<dbReference type="GO" id="GO:0004190">
    <property type="term" value="F:aspartic-type endopeptidase activity"/>
    <property type="evidence" value="ECO:0007669"/>
    <property type="project" value="InterPro"/>
</dbReference>
<dbReference type="InterPro" id="IPR001969">
    <property type="entry name" value="Aspartic_peptidase_AS"/>
</dbReference>
<dbReference type="Gene3D" id="3.30.70.270">
    <property type="match status" value="2"/>
</dbReference>
<dbReference type="Gene3D" id="1.10.340.70">
    <property type="match status" value="1"/>
</dbReference>
<feature type="compositionally biased region" description="Basic and acidic residues" evidence="8">
    <location>
        <begin position="114"/>
        <end position="125"/>
    </location>
</feature>
<dbReference type="AlphaFoldDB" id="A0A6H5H129"/>
<dbReference type="PANTHER" id="PTHR37984">
    <property type="entry name" value="PROTEIN CBG26694"/>
    <property type="match status" value="1"/>
</dbReference>
<feature type="region of interest" description="Disordered" evidence="8">
    <location>
        <begin position="1"/>
        <end position="68"/>
    </location>
</feature>
<dbReference type="InterPro" id="IPR041588">
    <property type="entry name" value="Integrase_H2C2"/>
</dbReference>
<dbReference type="GO" id="GO:0015074">
    <property type="term" value="P:DNA integration"/>
    <property type="evidence" value="ECO:0007669"/>
    <property type="project" value="InterPro"/>
</dbReference>
<feature type="compositionally biased region" description="Low complexity" evidence="8">
    <location>
        <begin position="32"/>
        <end position="51"/>
    </location>
</feature>
<keyword evidence="12" id="KW-1185">Reference proteome</keyword>
<feature type="compositionally biased region" description="Low complexity" evidence="8">
    <location>
        <begin position="1218"/>
        <end position="1233"/>
    </location>
</feature>
<dbReference type="GO" id="GO:0004519">
    <property type="term" value="F:endonuclease activity"/>
    <property type="evidence" value="ECO:0007669"/>
    <property type="project" value="UniProtKB-KW"/>
</dbReference>
<dbReference type="InterPro" id="IPR043502">
    <property type="entry name" value="DNA/RNA_pol_sf"/>
</dbReference>
<dbReference type="InterPro" id="IPR012337">
    <property type="entry name" value="RNaseH-like_sf"/>
</dbReference>
<dbReference type="PANTHER" id="PTHR37984:SF5">
    <property type="entry name" value="PROTEIN NYNRIN-LIKE"/>
    <property type="match status" value="1"/>
</dbReference>
<dbReference type="CDD" id="cd01647">
    <property type="entry name" value="RT_LTR"/>
    <property type="match status" value="1"/>
</dbReference>
<dbReference type="InterPro" id="IPR036397">
    <property type="entry name" value="RNaseH_sf"/>
</dbReference>
<evidence type="ECO:0000256" key="6">
    <source>
        <dbReference type="ARBA" id="ARBA00022801"/>
    </source>
</evidence>